<protein>
    <recommendedName>
        <fullName evidence="3">DUF1093 domain-containing protein</fullName>
    </recommendedName>
</protein>
<evidence type="ECO:0000313" key="1">
    <source>
        <dbReference type="EMBL" id="OTP11226.1"/>
    </source>
</evidence>
<comment type="caution">
    <text evidence="1">The sequence shown here is derived from an EMBL/GenBank/DDBJ whole genome shotgun (WGS) entry which is preliminary data.</text>
</comment>
<dbReference type="RefSeq" id="WP_086284461.1">
    <property type="nucleotide sequence ID" value="NZ_NGMO01000002.1"/>
</dbReference>
<evidence type="ECO:0008006" key="3">
    <source>
        <dbReference type="Google" id="ProtNLM"/>
    </source>
</evidence>
<dbReference type="STRING" id="1987383.A5844_001360"/>
<proteinExistence type="predicted"/>
<dbReference type="Pfam" id="PF06486">
    <property type="entry name" value="DUF1093"/>
    <property type="match status" value="1"/>
</dbReference>
<dbReference type="AlphaFoldDB" id="A0A242K2F4"/>
<dbReference type="InterPro" id="IPR006542">
    <property type="entry name" value="DUF1093"/>
</dbReference>
<reference evidence="1 2" key="1">
    <citation type="submission" date="2017-05" db="EMBL/GenBank/DDBJ databases">
        <title>The Genome Sequence of Enterococcus sp. 10A9_DIV0425.</title>
        <authorList>
            <consortium name="The Broad Institute Genomics Platform"/>
            <consortium name="The Broad Institute Genomic Center for Infectious Diseases"/>
            <person name="Earl A."/>
            <person name="Manson A."/>
            <person name="Schwartman J."/>
            <person name="Gilmore M."/>
            <person name="Abouelleil A."/>
            <person name="Cao P."/>
            <person name="Chapman S."/>
            <person name="Cusick C."/>
            <person name="Shea T."/>
            <person name="Young S."/>
            <person name="Neafsey D."/>
            <person name="Nusbaum C."/>
            <person name="Birren B."/>
        </authorList>
    </citation>
    <scope>NUCLEOTIDE SEQUENCE [LARGE SCALE GENOMIC DNA]</scope>
    <source>
        <strain evidence="1 2">10A9_DIV0425</strain>
    </source>
</reference>
<gene>
    <name evidence="1" type="ORF">A5844_001360</name>
</gene>
<dbReference type="Proteomes" id="UP000194933">
    <property type="component" value="Unassembled WGS sequence"/>
</dbReference>
<dbReference type="EMBL" id="NGMO01000002">
    <property type="protein sequence ID" value="OTP11226.1"/>
    <property type="molecule type" value="Genomic_DNA"/>
</dbReference>
<dbReference type="SUPFAM" id="SSF159121">
    <property type="entry name" value="BC4932-like"/>
    <property type="match status" value="1"/>
</dbReference>
<dbReference type="InterPro" id="IPR036166">
    <property type="entry name" value="YxeA-like_sf"/>
</dbReference>
<sequence>MKKIIGAIAILLVLFGGYKAYQYYDETYNSQTAYAKTPEAIPPRKDAVDANGKKMWDWKSYSYELTFVTSNGQKIKLPYSVESENPTPFEPNSYVKAEVSQKRVTSGPTAVAKETVPENILSKLQ</sequence>
<dbReference type="Gene3D" id="2.40.50.480">
    <property type="match status" value="1"/>
</dbReference>
<organism evidence="1 2">
    <name type="scientific">Candidatus Enterococcus wittei</name>
    <dbReference type="NCBI Taxonomy" id="1987383"/>
    <lineage>
        <taxon>Bacteria</taxon>
        <taxon>Bacillati</taxon>
        <taxon>Bacillota</taxon>
        <taxon>Bacilli</taxon>
        <taxon>Lactobacillales</taxon>
        <taxon>Enterococcaceae</taxon>
        <taxon>Enterococcus</taxon>
    </lineage>
</organism>
<name>A0A242K2F4_9ENTE</name>
<evidence type="ECO:0000313" key="2">
    <source>
        <dbReference type="Proteomes" id="UP000194933"/>
    </source>
</evidence>
<accession>A0A242K2F4</accession>
<keyword evidence="2" id="KW-1185">Reference proteome</keyword>